<dbReference type="EMBL" id="CAJJDM010000046">
    <property type="protein sequence ID" value="CAD8070555.1"/>
    <property type="molecule type" value="Genomic_DNA"/>
</dbReference>
<comment type="caution">
    <text evidence="1">The sequence shown here is derived from an EMBL/GenBank/DDBJ whole genome shotgun (WGS) entry which is preliminary data.</text>
</comment>
<organism evidence="1 2">
    <name type="scientific">Paramecium primaurelia</name>
    <dbReference type="NCBI Taxonomy" id="5886"/>
    <lineage>
        <taxon>Eukaryota</taxon>
        <taxon>Sar</taxon>
        <taxon>Alveolata</taxon>
        <taxon>Ciliophora</taxon>
        <taxon>Intramacronucleata</taxon>
        <taxon>Oligohymenophorea</taxon>
        <taxon>Peniculida</taxon>
        <taxon>Parameciidae</taxon>
        <taxon>Paramecium</taxon>
    </lineage>
</organism>
<keyword evidence="2" id="KW-1185">Reference proteome</keyword>
<accession>A0A8S1LX66</accession>
<dbReference type="OMA" id="LSQPIMI"/>
<proteinExistence type="predicted"/>
<reference evidence="1" key="1">
    <citation type="submission" date="2021-01" db="EMBL/GenBank/DDBJ databases">
        <authorList>
            <consortium name="Genoscope - CEA"/>
            <person name="William W."/>
        </authorList>
    </citation>
    <scope>NUCLEOTIDE SEQUENCE</scope>
</reference>
<evidence type="ECO:0000313" key="2">
    <source>
        <dbReference type="Proteomes" id="UP000688137"/>
    </source>
</evidence>
<dbReference type="Proteomes" id="UP000688137">
    <property type="component" value="Unassembled WGS sequence"/>
</dbReference>
<evidence type="ECO:0000313" key="1">
    <source>
        <dbReference type="EMBL" id="CAD8070555.1"/>
    </source>
</evidence>
<sequence>MCDKRKRFNSALTFEEFVDYHNQLPETPQLKPIKQSTFYIPDLDLANDVCQNQLNIPLQTILEEELTSPKEIMKTKKSIRKRQRFFSENSQYSVINILERKLQKKKSFIPTPQNYDSLSQPIMI</sequence>
<protein>
    <submittedName>
        <fullName evidence="1">Uncharacterized protein</fullName>
    </submittedName>
</protein>
<name>A0A8S1LX66_PARPR</name>
<dbReference type="AlphaFoldDB" id="A0A8S1LX66"/>
<gene>
    <name evidence="1" type="ORF">PPRIM_AZ9-3.1.T0460022</name>
</gene>